<accession>A0AAV4R010</accession>
<reference evidence="1 2" key="1">
    <citation type="submission" date="2021-06" db="EMBL/GenBank/DDBJ databases">
        <title>Caerostris darwini draft genome.</title>
        <authorList>
            <person name="Kono N."/>
            <person name="Arakawa K."/>
        </authorList>
    </citation>
    <scope>NUCLEOTIDE SEQUENCE [LARGE SCALE GENOMIC DNA]</scope>
</reference>
<keyword evidence="2" id="KW-1185">Reference proteome</keyword>
<name>A0AAV4R010_9ARAC</name>
<organism evidence="1 2">
    <name type="scientific">Caerostris darwini</name>
    <dbReference type="NCBI Taxonomy" id="1538125"/>
    <lineage>
        <taxon>Eukaryota</taxon>
        <taxon>Metazoa</taxon>
        <taxon>Ecdysozoa</taxon>
        <taxon>Arthropoda</taxon>
        <taxon>Chelicerata</taxon>
        <taxon>Arachnida</taxon>
        <taxon>Araneae</taxon>
        <taxon>Araneomorphae</taxon>
        <taxon>Entelegynae</taxon>
        <taxon>Araneoidea</taxon>
        <taxon>Araneidae</taxon>
        <taxon>Caerostris</taxon>
    </lineage>
</organism>
<comment type="caution">
    <text evidence="1">The sequence shown here is derived from an EMBL/GenBank/DDBJ whole genome shotgun (WGS) entry which is preliminary data.</text>
</comment>
<dbReference type="Proteomes" id="UP001054837">
    <property type="component" value="Unassembled WGS sequence"/>
</dbReference>
<protein>
    <submittedName>
        <fullName evidence="1">Uncharacterized protein</fullName>
    </submittedName>
</protein>
<sequence length="91" mass="10522">MIYASLKKRSSFFPKRRFWGFSLRLLWQFNGSVRWWGGNCAAEELDRGHPAEFGKMQRIVCMHCDFFLFSHSLSITGVEVNLEIGPCCNAT</sequence>
<evidence type="ECO:0000313" key="1">
    <source>
        <dbReference type="EMBL" id="GIY13632.1"/>
    </source>
</evidence>
<dbReference type="EMBL" id="BPLQ01005263">
    <property type="protein sequence ID" value="GIY13632.1"/>
    <property type="molecule type" value="Genomic_DNA"/>
</dbReference>
<evidence type="ECO:0000313" key="2">
    <source>
        <dbReference type="Proteomes" id="UP001054837"/>
    </source>
</evidence>
<proteinExistence type="predicted"/>
<gene>
    <name evidence="1" type="ORF">CDAR_567561</name>
</gene>
<dbReference type="AlphaFoldDB" id="A0AAV4R010"/>